<reference evidence="1 2" key="1">
    <citation type="submission" date="2024-09" db="EMBL/GenBank/DDBJ databases">
        <authorList>
            <person name="Sun Q."/>
            <person name="Mori K."/>
        </authorList>
    </citation>
    <scope>NUCLEOTIDE SEQUENCE [LARGE SCALE GENOMIC DNA]</scope>
    <source>
        <strain evidence="1 2">JCM 11201</strain>
    </source>
</reference>
<dbReference type="PANTHER" id="PTHR39183">
    <property type="entry name" value="SPORE COAT PROTEIN F-LIKE PROTEIN YHCQ"/>
    <property type="match status" value="1"/>
</dbReference>
<proteinExistence type="predicted"/>
<sequence length="90" mass="10333">MNKKQLSFIDHVIATDMLFETKAAIKDFAAAITEASSPEIHTFYHKELQKAITQHEQIYGFLQNRGIYDAYNIPQQLQKDISYAAEALQQ</sequence>
<dbReference type="InterPro" id="IPR012851">
    <property type="entry name" value="Spore_coat_CotF-like"/>
</dbReference>
<protein>
    <submittedName>
        <fullName evidence="1">Spore coat protein</fullName>
    </submittedName>
</protein>
<organism evidence="1 2">
    <name type="scientific">Ectobacillus funiculus</name>
    <dbReference type="NCBI Taxonomy" id="137993"/>
    <lineage>
        <taxon>Bacteria</taxon>
        <taxon>Bacillati</taxon>
        <taxon>Bacillota</taxon>
        <taxon>Bacilli</taxon>
        <taxon>Bacillales</taxon>
        <taxon>Bacillaceae</taxon>
        <taxon>Ectobacillus</taxon>
    </lineage>
</organism>
<dbReference type="RefSeq" id="WP_129726136.1">
    <property type="nucleotide sequence ID" value="NZ_JBHMAF010000008.1"/>
</dbReference>
<keyword evidence="2" id="KW-1185">Reference proteome</keyword>
<evidence type="ECO:0000313" key="1">
    <source>
        <dbReference type="EMBL" id="MFB9757215.1"/>
    </source>
</evidence>
<keyword evidence="1" id="KW-0167">Capsid protein</keyword>
<dbReference type="Pfam" id="PF07875">
    <property type="entry name" value="Coat_F"/>
    <property type="match status" value="1"/>
</dbReference>
<accession>A0ABV5W9F0</accession>
<keyword evidence="1" id="KW-0946">Virion</keyword>
<dbReference type="PANTHER" id="PTHR39183:SF1">
    <property type="entry name" value="SPORE COAT PROTEIN F-LIKE PROTEIN YHCQ"/>
    <property type="match status" value="1"/>
</dbReference>
<evidence type="ECO:0000313" key="2">
    <source>
        <dbReference type="Proteomes" id="UP001589609"/>
    </source>
</evidence>
<name>A0ABV5W9F0_9BACI</name>
<dbReference type="Proteomes" id="UP001589609">
    <property type="component" value="Unassembled WGS sequence"/>
</dbReference>
<comment type="caution">
    <text evidence="1">The sequence shown here is derived from an EMBL/GenBank/DDBJ whole genome shotgun (WGS) entry which is preliminary data.</text>
</comment>
<dbReference type="EMBL" id="JBHMAF010000008">
    <property type="protein sequence ID" value="MFB9757215.1"/>
    <property type="molecule type" value="Genomic_DNA"/>
</dbReference>
<gene>
    <name evidence="1" type="ORF">ACFFMS_01425</name>
</gene>